<evidence type="ECO:0000256" key="10">
    <source>
        <dbReference type="ARBA" id="ARBA00022777"/>
    </source>
</evidence>
<dbReference type="SUPFAM" id="SSF52058">
    <property type="entry name" value="L domain-like"/>
    <property type="match status" value="1"/>
</dbReference>
<dbReference type="AlphaFoldDB" id="A0A443NI18"/>
<accession>A0A443NI18</accession>
<dbReference type="GO" id="GO:0004674">
    <property type="term" value="F:protein serine/threonine kinase activity"/>
    <property type="evidence" value="ECO:0007669"/>
    <property type="project" value="UniProtKB-KW"/>
</dbReference>
<dbReference type="Proteomes" id="UP000283530">
    <property type="component" value="Unassembled WGS sequence"/>
</dbReference>
<keyword evidence="12 18" id="KW-1133">Transmembrane helix</keyword>
<evidence type="ECO:0000256" key="11">
    <source>
        <dbReference type="ARBA" id="ARBA00022840"/>
    </source>
</evidence>
<keyword evidence="5" id="KW-0433">Leucine-rich repeat</keyword>
<gene>
    <name evidence="20" type="ORF">CKAN_00670300</name>
</gene>
<keyword evidence="6" id="KW-0808">Transferase</keyword>
<comment type="catalytic activity">
    <reaction evidence="16">
        <text>L-seryl-[protein] + ATP = O-phospho-L-seryl-[protein] + ADP + H(+)</text>
        <dbReference type="Rhea" id="RHEA:17989"/>
        <dbReference type="Rhea" id="RHEA-COMP:9863"/>
        <dbReference type="Rhea" id="RHEA-COMP:11604"/>
        <dbReference type="ChEBI" id="CHEBI:15378"/>
        <dbReference type="ChEBI" id="CHEBI:29999"/>
        <dbReference type="ChEBI" id="CHEBI:30616"/>
        <dbReference type="ChEBI" id="CHEBI:83421"/>
        <dbReference type="ChEBI" id="CHEBI:456216"/>
        <dbReference type="EC" id="2.7.11.1"/>
    </reaction>
</comment>
<dbReference type="Gene3D" id="3.30.200.20">
    <property type="entry name" value="Phosphorylase Kinase, domain 1"/>
    <property type="match status" value="1"/>
</dbReference>
<dbReference type="InterPro" id="IPR008271">
    <property type="entry name" value="Ser/Thr_kinase_AS"/>
</dbReference>
<evidence type="ECO:0000256" key="7">
    <source>
        <dbReference type="ARBA" id="ARBA00022692"/>
    </source>
</evidence>
<dbReference type="OrthoDB" id="1111193at2759"/>
<evidence type="ECO:0000313" key="21">
    <source>
        <dbReference type="Proteomes" id="UP000283530"/>
    </source>
</evidence>
<feature type="domain" description="Protein kinase" evidence="19">
    <location>
        <begin position="502"/>
        <end position="787"/>
    </location>
</feature>
<dbReference type="Pfam" id="PF12819">
    <property type="entry name" value="Malectin_like"/>
    <property type="match status" value="1"/>
</dbReference>
<evidence type="ECO:0000256" key="13">
    <source>
        <dbReference type="ARBA" id="ARBA00023136"/>
    </source>
</evidence>
<keyword evidence="4" id="KW-0597">Phosphoprotein</keyword>
<evidence type="ECO:0000256" key="17">
    <source>
        <dbReference type="PROSITE-ProRule" id="PRU10141"/>
    </source>
</evidence>
<dbReference type="InterPro" id="IPR001245">
    <property type="entry name" value="Ser-Thr/Tyr_kinase_cat_dom"/>
</dbReference>
<evidence type="ECO:0000256" key="1">
    <source>
        <dbReference type="ARBA" id="ARBA00004167"/>
    </source>
</evidence>
<dbReference type="PROSITE" id="PS51450">
    <property type="entry name" value="LRR"/>
    <property type="match status" value="1"/>
</dbReference>
<dbReference type="SMART" id="SM00220">
    <property type="entry name" value="S_TKc"/>
    <property type="match status" value="1"/>
</dbReference>
<evidence type="ECO:0000256" key="2">
    <source>
        <dbReference type="ARBA" id="ARBA00012513"/>
    </source>
</evidence>
<dbReference type="InterPro" id="IPR024788">
    <property type="entry name" value="Malectin-like_Carb-bd_dom"/>
</dbReference>
<keyword evidence="9 17" id="KW-0547">Nucleotide-binding</keyword>
<dbReference type="SUPFAM" id="SSF56112">
    <property type="entry name" value="Protein kinase-like (PK-like)"/>
    <property type="match status" value="1"/>
</dbReference>
<comment type="catalytic activity">
    <reaction evidence="15">
        <text>L-threonyl-[protein] + ATP = O-phospho-L-threonyl-[protein] + ADP + H(+)</text>
        <dbReference type="Rhea" id="RHEA:46608"/>
        <dbReference type="Rhea" id="RHEA-COMP:11060"/>
        <dbReference type="Rhea" id="RHEA-COMP:11605"/>
        <dbReference type="ChEBI" id="CHEBI:15378"/>
        <dbReference type="ChEBI" id="CHEBI:30013"/>
        <dbReference type="ChEBI" id="CHEBI:30616"/>
        <dbReference type="ChEBI" id="CHEBI:61977"/>
        <dbReference type="ChEBI" id="CHEBI:456216"/>
        <dbReference type="EC" id="2.7.11.1"/>
    </reaction>
</comment>
<keyword evidence="13 18" id="KW-0472">Membrane</keyword>
<dbReference type="FunFam" id="3.30.200.20:FF:000394">
    <property type="entry name" value="Leucine-rich repeat receptor-like protein kinase"/>
    <property type="match status" value="1"/>
</dbReference>
<evidence type="ECO:0000256" key="4">
    <source>
        <dbReference type="ARBA" id="ARBA00022553"/>
    </source>
</evidence>
<reference evidence="20 21" key="1">
    <citation type="journal article" date="2019" name="Nat. Plants">
        <title>Stout camphor tree genome fills gaps in understanding of flowering plant genome evolution.</title>
        <authorList>
            <person name="Chaw S.M."/>
            <person name="Liu Y.C."/>
            <person name="Wu Y.W."/>
            <person name="Wang H.Y."/>
            <person name="Lin C.I."/>
            <person name="Wu C.S."/>
            <person name="Ke H.M."/>
            <person name="Chang L.Y."/>
            <person name="Hsu C.Y."/>
            <person name="Yang H.T."/>
            <person name="Sudianto E."/>
            <person name="Hsu M.H."/>
            <person name="Wu K.P."/>
            <person name="Wang L.N."/>
            <person name="Leebens-Mack J.H."/>
            <person name="Tsai I.J."/>
        </authorList>
    </citation>
    <scope>NUCLEOTIDE SEQUENCE [LARGE SCALE GENOMIC DNA]</scope>
    <source>
        <strain evidence="21">cv. Chaw 1501</strain>
        <tissue evidence="20">Young leaves</tissue>
    </source>
</reference>
<dbReference type="GO" id="GO:0016020">
    <property type="term" value="C:membrane"/>
    <property type="evidence" value="ECO:0007669"/>
    <property type="project" value="UniProtKB-SubCell"/>
</dbReference>
<dbReference type="EMBL" id="QPKB01000002">
    <property type="protein sequence ID" value="RWR78182.1"/>
    <property type="molecule type" value="Genomic_DNA"/>
</dbReference>
<keyword evidence="7 18" id="KW-0812">Transmembrane</keyword>
<evidence type="ECO:0000256" key="14">
    <source>
        <dbReference type="ARBA" id="ARBA00023170"/>
    </source>
</evidence>
<evidence type="ECO:0000313" key="20">
    <source>
        <dbReference type="EMBL" id="RWR78182.1"/>
    </source>
</evidence>
<keyword evidence="3" id="KW-0723">Serine/threonine-protein kinase</keyword>
<dbReference type="CDD" id="cd14066">
    <property type="entry name" value="STKc_IRAK"/>
    <property type="match status" value="1"/>
</dbReference>
<dbReference type="PROSITE" id="PS00107">
    <property type="entry name" value="PROTEIN_KINASE_ATP"/>
    <property type="match status" value="1"/>
</dbReference>
<evidence type="ECO:0000256" key="3">
    <source>
        <dbReference type="ARBA" id="ARBA00022527"/>
    </source>
</evidence>
<dbReference type="PROSITE" id="PS50011">
    <property type="entry name" value="PROTEIN_KINASE_DOM"/>
    <property type="match status" value="1"/>
</dbReference>
<dbReference type="InterPro" id="IPR001611">
    <property type="entry name" value="Leu-rich_rpt"/>
</dbReference>
<dbReference type="InterPro" id="IPR011009">
    <property type="entry name" value="Kinase-like_dom_sf"/>
</dbReference>
<evidence type="ECO:0000256" key="12">
    <source>
        <dbReference type="ARBA" id="ARBA00022989"/>
    </source>
</evidence>
<keyword evidence="21" id="KW-1185">Reference proteome</keyword>
<protein>
    <recommendedName>
        <fullName evidence="2">non-specific serine/threonine protein kinase</fullName>
        <ecNumber evidence="2">2.7.11.1</ecNumber>
    </recommendedName>
</protein>
<dbReference type="InterPro" id="IPR000719">
    <property type="entry name" value="Prot_kinase_dom"/>
</dbReference>
<dbReference type="PROSITE" id="PS00108">
    <property type="entry name" value="PROTEIN_KINASE_ST"/>
    <property type="match status" value="1"/>
</dbReference>
<feature type="transmembrane region" description="Helical" evidence="18">
    <location>
        <begin position="443"/>
        <end position="465"/>
    </location>
</feature>
<dbReference type="Pfam" id="PF07714">
    <property type="entry name" value="PK_Tyr_Ser-Thr"/>
    <property type="match status" value="1"/>
</dbReference>
<evidence type="ECO:0000256" key="18">
    <source>
        <dbReference type="SAM" id="Phobius"/>
    </source>
</evidence>
<evidence type="ECO:0000256" key="8">
    <source>
        <dbReference type="ARBA" id="ARBA00022737"/>
    </source>
</evidence>
<dbReference type="PANTHER" id="PTHR45631">
    <property type="entry name" value="OS07G0107800 PROTEIN-RELATED"/>
    <property type="match status" value="1"/>
</dbReference>
<dbReference type="GO" id="GO:0005524">
    <property type="term" value="F:ATP binding"/>
    <property type="evidence" value="ECO:0007669"/>
    <property type="project" value="UniProtKB-UniRule"/>
</dbReference>
<keyword evidence="11 17" id="KW-0067">ATP-binding</keyword>
<dbReference type="Gene3D" id="1.10.510.10">
    <property type="entry name" value="Transferase(Phosphotransferase) domain 1"/>
    <property type="match status" value="1"/>
</dbReference>
<dbReference type="InterPro" id="IPR017441">
    <property type="entry name" value="Protein_kinase_ATP_BS"/>
</dbReference>
<evidence type="ECO:0000256" key="16">
    <source>
        <dbReference type="ARBA" id="ARBA00048679"/>
    </source>
</evidence>
<dbReference type="EC" id="2.7.11.1" evidence="2"/>
<comment type="subcellular location">
    <subcellularLocation>
        <location evidence="1">Membrane</location>
        <topology evidence="1">Single-pass membrane protein</topology>
    </subcellularLocation>
</comment>
<evidence type="ECO:0000256" key="9">
    <source>
        <dbReference type="ARBA" id="ARBA00022741"/>
    </source>
</evidence>
<evidence type="ECO:0000256" key="5">
    <source>
        <dbReference type="ARBA" id="ARBA00022614"/>
    </source>
</evidence>
<dbReference type="PANTHER" id="PTHR45631:SF202">
    <property type="entry name" value="SENESCENCE-INDUCED RECEPTOR-LIKE SERINE_THREONINE-PROTEIN KINASE"/>
    <property type="match status" value="1"/>
</dbReference>
<dbReference type="STRING" id="337451.A0A443NI18"/>
<keyword evidence="14 20" id="KW-0675">Receptor</keyword>
<organism evidence="20 21">
    <name type="scientific">Cinnamomum micranthum f. kanehirae</name>
    <dbReference type="NCBI Taxonomy" id="337451"/>
    <lineage>
        <taxon>Eukaryota</taxon>
        <taxon>Viridiplantae</taxon>
        <taxon>Streptophyta</taxon>
        <taxon>Embryophyta</taxon>
        <taxon>Tracheophyta</taxon>
        <taxon>Spermatophyta</taxon>
        <taxon>Magnoliopsida</taxon>
        <taxon>Magnoliidae</taxon>
        <taxon>Laurales</taxon>
        <taxon>Lauraceae</taxon>
        <taxon>Cinnamomum</taxon>
    </lineage>
</organism>
<feature type="binding site" evidence="17">
    <location>
        <position position="530"/>
    </location>
    <ligand>
        <name>ATP</name>
        <dbReference type="ChEBI" id="CHEBI:30616"/>
    </ligand>
</feature>
<name>A0A443NI18_9MAGN</name>
<evidence type="ECO:0000256" key="6">
    <source>
        <dbReference type="ARBA" id="ARBA00022679"/>
    </source>
</evidence>
<evidence type="ECO:0000256" key="15">
    <source>
        <dbReference type="ARBA" id="ARBA00047899"/>
    </source>
</evidence>
<proteinExistence type="predicted"/>
<keyword evidence="10 20" id="KW-0418">Kinase</keyword>
<dbReference type="Gene3D" id="3.80.10.10">
    <property type="entry name" value="Ribonuclease Inhibitor"/>
    <property type="match status" value="1"/>
</dbReference>
<dbReference type="FunFam" id="1.10.510.10:FF:000146">
    <property type="entry name" value="LRR receptor-like serine/threonine-protein kinase IOS1"/>
    <property type="match status" value="1"/>
</dbReference>
<evidence type="ECO:0000259" key="19">
    <source>
        <dbReference type="PROSITE" id="PS50011"/>
    </source>
</evidence>
<dbReference type="InterPro" id="IPR032675">
    <property type="entry name" value="LRR_dom_sf"/>
</dbReference>
<sequence length="817" mass="91396">MPEVPERNCIRDRSGEGRVRCDVERESFISIDCGIANDLTYIDSDNITYISDFQFIETGVNENVRIPADNLRRFYRTVRSFPNGNRNCYNLGSVNMSNKYFIRAYFMYGDYDGKNSTPEFDLHIGVNLWNTVSLSDATSAFYVEIITIATMNFISVCLVNTGYGTPFISALELRPLNNSMYSVVNESQSLMIEDRFDFGRSSSSDDIRYPEDPFDLIWEPKEDTSWISFNTTQNVTNKDGAIEPLSTVMMTAVRPINDSATLNYSWTADDSSTQFHVYMHFAELELLSPNTTREFTVCCGSNSCGGGQPLRPEYLVTTTIQTPQPLSGQYDYSCTFKKTPKSNRPPILNAIEPFTIVPHSAIPTRELDGMDLSWNNLTGPIPNFLGDLHSLSLLNLSGNQLSGLVPSNLLEKSKKGSLKLSVDNNPDLCVSDSCGRHSNKGNVIVLVVAPVASLVILLILLIILWRFKWRKQELILQAKKVGGSFRSENRRFTYTEVLIMTNNFERAIGKGGFGTVYHGQMPDGTQVAVKMLSIQSVKLLSHTFQGYDEFQNEVQLLTRVHHRNLVPFIGYCQEGDGTALIYEYMAQGNLGSHLLGTNSNTKALNWGQRLRIALDIAQGLEYLHTGCKPAIIHRDMKTTNILLNERFEAKIGDFGLSKVFFKDDEQTHISTLVKGTPGYLDPEYFHSNNLTQKSDVYGFGVVLLELITGQPPIIRCSTNYEKRNLVDWASPLIATRDVQVVLDPRLEGDFDANSLSKIAEIALACTSPRSIERPTMTDIVAELKDCLGTEIAAEISCSSEIGQVGTMSSYSSEFFPR</sequence>
<keyword evidence="8" id="KW-0677">Repeat</keyword>
<comment type="caution">
    <text evidence="20">The sequence shown here is derived from an EMBL/GenBank/DDBJ whole genome shotgun (WGS) entry which is preliminary data.</text>
</comment>